<dbReference type="InterPro" id="IPR057518">
    <property type="entry name" value="GRDP_C"/>
</dbReference>
<sequence length="859" mass="98723">MDTQQELEWAEAQKIVLSENLVATAKQQLLFLAEVDRNRDLYDDGPLLRIAVYRYKYCWLPLLAKHTESPVTEIPLVVPLDCEWIWHCHRLNPVRYKTDCIELYGRILGNSKVLSSTQGTSKEESEKVWDSMYPSEPYELVGLNNHSLQGFAENFLEAKQSTTNYDLISAVKRQTTFFYQVSRPYWKVDTFLEGAVARYKGFLHLIKRNRERHISRFSVPTYDIDLIWHSHQLHPVSYCNDLVAIMGKVLEHDDTDSNRTKGQKLDVGFSETTRQWEETFGSRYWKAGAMYRGNPPSPLPVDKYKIVGTHQFCSAPSSNTNQNQNLIQLPQKLLVQVMLEFVDVRNFPSEHKGKLLVSFNKKQEDVLFNTKKQLSISSKSQGKQVAVFQCESNGELLLELISRPSFNFRGLKLHKVLGKTSINLEDLQNVASKLPIEKWLDLTCTVNWSKPISIRIGLSLTPPVSVPYKLHFVSMLPFKKSYFSFLLPRRSQQIKCCTNINVVNEARNKIINIQTGNLSTENTKSSINKKVIGRTASGNTHLLAELKGTVWSMMNSNWVLQIKKTGDEDKRLFELFELTGTRNVVIFPGRKLEYETRNYGNGEESRLMTAVKFSPKYPYGKAVALMDLEYGFLEIKEEWLVLPAILSAFILSNFPEFSNESKEENGTLCKASEGLKKGKGTTNVYVDGCVYMLQVWFFELFVPPEGPIDKFPQILHWMNVVDDVYVGASTKDKKEYRPTPTRKDGTRRPNKKQKTNRRETFMRSLEDQEFLIEELKMRVASLEAQLAEEKARRQNKDHGGQSVPRAEPSMNTGFVSPTDIDGNEQPLKTYVRVGSRRRYKGRTLRTPYTGTVVLRIKNE</sequence>
<evidence type="ECO:0000313" key="4">
    <source>
        <dbReference type="EMBL" id="KOM47551.1"/>
    </source>
</evidence>
<protein>
    <submittedName>
        <fullName evidence="4">Uncharacterized protein</fullName>
    </submittedName>
</protein>
<reference evidence="5" key="1">
    <citation type="journal article" date="2015" name="Proc. Natl. Acad. Sci. U.S.A.">
        <title>Genome sequencing of adzuki bean (Vigna angularis) provides insight into high starch and low fat accumulation and domestication.</title>
        <authorList>
            <person name="Yang K."/>
            <person name="Tian Z."/>
            <person name="Chen C."/>
            <person name="Luo L."/>
            <person name="Zhao B."/>
            <person name="Wang Z."/>
            <person name="Yu L."/>
            <person name="Li Y."/>
            <person name="Sun Y."/>
            <person name="Li W."/>
            <person name="Chen Y."/>
            <person name="Li Y."/>
            <person name="Zhang Y."/>
            <person name="Ai D."/>
            <person name="Zhao J."/>
            <person name="Shang C."/>
            <person name="Ma Y."/>
            <person name="Wu B."/>
            <person name="Wang M."/>
            <person name="Gao L."/>
            <person name="Sun D."/>
            <person name="Zhang P."/>
            <person name="Guo F."/>
            <person name="Wang W."/>
            <person name="Li Y."/>
            <person name="Wang J."/>
            <person name="Varshney R.K."/>
            <person name="Wang J."/>
            <person name="Ling H.Q."/>
            <person name="Wan P."/>
        </authorList>
    </citation>
    <scope>NUCLEOTIDE SEQUENCE</scope>
    <source>
        <strain evidence="5">cv. Jingnong 6</strain>
    </source>
</reference>
<evidence type="ECO:0000259" key="2">
    <source>
        <dbReference type="Pfam" id="PF25334"/>
    </source>
</evidence>
<feature type="domain" description="GRDP C2" evidence="2">
    <location>
        <begin position="332"/>
        <end position="462"/>
    </location>
</feature>
<proteinExistence type="predicted"/>
<dbReference type="Proteomes" id="UP000053144">
    <property type="component" value="Chromosome 7"/>
</dbReference>
<feature type="compositionally biased region" description="Basic and acidic residues" evidence="1">
    <location>
        <begin position="731"/>
        <end position="747"/>
    </location>
</feature>
<dbReference type="PANTHER" id="PTHR34365">
    <property type="entry name" value="ENOLASE (DUF1399)"/>
    <property type="match status" value="1"/>
</dbReference>
<gene>
    <name evidence="4" type="ORF">LR48_Vigan07g125500</name>
</gene>
<evidence type="ECO:0000256" key="1">
    <source>
        <dbReference type="SAM" id="MobiDB-lite"/>
    </source>
</evidence>
<accession>A0A0L9UXX1</accession>
<dbReference type="Pfam" id="PF25334">
    <property type="entry name" value="C2_GRDP"/>
    <property type="match status" value="1"/>
</dbReference>
<name>A0A0L9UXX1_PHAAN</name>
<evidence type="ECO:0000259" key="3">
    <source>
        <dbReference type="Pfam" id="PF25335"/>
    </source>
</evidence>
<dbReference type="Pfam" id="PF25335">
    <property type="entry name" value="GRDP_C"/>
    <property type="match status" value="1"/>
</dbReference>
<dbReference type="OMA" id="VIIFPGR"/>
<dbReference type="STRING" id="3914.A0A0L9UXX1"/>
<dbReference type="Gramene" id="KOM47551">
    <property type="protein sequence ID" value="KOM47551"/>
    <property type="gene ID" value="LR48_Vigan07g125500"/>
</dbReference>
<feature type="domain" description="GRPD C-terminal" evidence="3">
    <location>
        <begin position="502"/>
        <end position="635"/>
    </location>
</feature>
<dbReference type="InterPro" id="IPR009836">
    <property type="entry name" value="GRDP-like"/>
</dbReference>
<dbReference type="InterPro" id="IPR057458">
    <property type="entry name" value="GRDP_C2"/>
</dbReference>
<dbReference type="PANTHER" id="PTHR34365:SF15">
    <property type="entry name" value="GLYCINE-RICH DOMAIN-CONTAINING PROTEIN 1"/>
    <property type="match status" value="1"/>
</dbReference>
<feature type="region of interest" description="Disordered" evidence="1">
    <location>
        <begin position="788"/>
        <end position="828"/>
    </location>
</feature>
<dbReference type="Pfam" id="PF07173">
    <property type="entry name" value="GRDP-like"/>
    <property type="match status" value="1"/>
</dbReference>
<organism evidence="4 5">
    <name type="scientific">Phaseolus angularis</name>
    <name type="common">Azuki bean</name>
    <name type="synonym">Vigna angularis</name>
    <dbReference type="NCBI Taxonomy" id="3914"/>
    <lineage>
        <taxon>Eukaryota</taxon>
        <taxon>Viridiplantae</taxon>
        <taxon>Streptophyta</taxon>
        <taxon>Embryophyta</taxon>
        <taxon>Tracheophyta</taxon>
        <taxon>Spermatophyta</taxon>
        <taxon>Magnoliopsida</taxon>
        <taxon>eudicotyledons</taxon>
        <taxon>Gunneridae</taxon>
        <taxon>Pentapetalae</taxon>
        <taxon>rosids</taxon>
        <taxon>fabids</taxon>
        <taxon>Fabales</taxon>
        <taxon>Fabaceae</taxon>
        <taxon>Papilionoideae</taxon>
        <taxon>50 kb inversion clade</taxon>
        <taxon>NPAAA clade</taxon>
        <taxon>indigoferoid/millettioid clade</taxon>
        <taxon>Phaseoleae</taxon>
        <taxon>Vigna</taxon>
    </lineage>
</organism>
<feature type="region of interest" description="Disordered" evidence="1">
    <location>
        <begin position="731"/>
        <end position="760"/>
    </location>
</feature>
<dbReference type="AlphaFoldDB" id="A0A0L9UXX1"/>
<feature type="compositionally biased region" description="Basic and acidic residues" evidence="1">
    <location>
        <begin position="788"/>
        <end position="799"/>
    </location>
</feature>
<evidence type="ECO:0000313" key="5">
    <source>
        <dbReference type="Proteomes" id="UP000053144"/>
    </source>
</evidence>
<dbReference type="EMBL" id="CM003377">
    <property type="protein sequence ID" value="KOM47551.1"/>
    <property type="molecule type" value="Genomic_DNA"/>
</dbReference>